<feature type="domain" description="N-acetyltransferase" evidence="4">
    <location>
        <begin position="1"/>
        <end position="101"/>
    </location>
</feature>
<accession>A0A1H1M4G2</accession>
<evidence type="ECO:0000313" key="5">
    <source>
        <dbReference type="EMBL" id="SDR81285.1"/>
    </source>
</evidence>
<keyword evidence="6" id="KW-1185">Reference proteome</keyword>
<dbReference type="EMBL" id="LT629732">
    <property type="protein sequence ID" value="SDR81285.1"/>
    <property type="molecule type" value="Genomic_DNA"/>
</dbReference>
<evidence type="ECO:0000256" key="2">
    <source>
        <dbReference type="ARBA" id="ARBA00023315"/>
    </source>
</evidence>
<keyword evidence="2" id="KW-0012">Acyltransferase</keyword>
<protein>
    <submittedName>
        <fullName evidence="5">Acetyltransferase (GNAT) domain-containing protein</fullName>
    </submittedName>
</protein>
<dbReference type="PROSITE" id="PS51186">
    <property type="entry name" value="GNAT"/>
    <property type="match status" value="1"/>
</dbReference>
<proteinExistence type="inferred from homology"/>
<dbReference type="Gene3D" id="3.40.630.30">
    <property type="match status" value="1"/>
</dbReference>
<dbReference type="Proteomes" id="UP000198983">
    <property type="component" value="Chromosome I"/>
</dbReference>
<reference evidence="5 6" key="1">
    <citation type="submission" date="2016-10" db="EMBL/GenBank/DDBJ databases">
        <authorList>
            <person name="de Groot N.N."/>
        </authorList>
    </citation>
    <scope>NUCLEOTIDE SEQUENCE [LARGE SCALE GENOMIC DNA]</scope>
    <source>
        <strain evidence="5 6">DSM 22024</strain>
    </source>
</reference>
<dbReference type="RefSeq" id="WP_172804830.1">
    <property type="nucleotide sequence ID" value="NZ_LT629732.1"/>
</dbReference>
<organism evidence="5 6">
    <name type="scientific">Actinopolymorpha singaporensis</name>
    <dbReference type="NCBI Taxonomy" id="117157"/>
    <lineage>
        <taxon>Bacteria</taxon>
        <taxon>Bacillati</taxon>
        <taxon>Actinomycetota</taxon>
        <taxon>Actinomycetes</taxon>
        <taxon>Propionibacteriales</taxon>
        <taxon>Actinopolymorphaceae</taxon>
        <taxon>Actinopolymorpha</taxon>
    </lineage>
</organism>
<dbReference type="InterPro" id="IPR000182">
    <property type="entry name" value="GNAT_dom"/>
</dbReference>
<sequence length="109" mass="11929">MIAGEFTLSTIILGAFRSATLGYWIDVGYTRRGLATRGVQQVCQAARDEMGLHRVEASTIVANAASQGVLRKSGFEQIGTAPRYLHVGGEWQDCHLFQRILHDEALPGL</sequence>
<dbReference type="InterPro" id="IPR051531">
    <property type="entry name" value="N-acetyltransferase"/>
</dbReference>
<comment type="similarity">
    <text evidence="3">Belongs to the acetyltransferase family. RimJ subfamily.</text>
</comment>
<evidence type="ECO:0000256" key="1">
    <source>
        <dbReference type="ARBA" id="ARBA00022679"/>
    </source>
</evidence>
<dbReference type="PANTHER" id="PTHR43792">
    <property type="entry name" value="GNAT FAMILY, PUTATIVE (AFU_ORTHOLOGUE AFUA_3G00765)-RELATED-RELATED"/>
    <property type="match status" value="1"/>
</dbReference>
<dbReference type="STRING" id="117157.SAMN04489717_0659"/>
<dbReference type="AlphaFoldDB" id="A0A1H1M4G2"/>
<dbReference type="InterPro" id="IPR016181">
    <property type="entry name" value="Acyl_CoA_acyltransferase"/>
</dbReference>
<evidence type="ECO:0000256" key="3">
    <source>
        <dbReference type="ARBA" id="ARBA00038502"/>
    </source>
</evidence>
<gene>
    <name evidence="5" type="ORF">SAMN04489717_0659</name>
</gene>
<dbReference type="GO" id="GO:0005737">
    <property type="term" value="C:cytoplasm"/>
    <property type="evidence" value="ECO:0007669"/>
    <property type="project" value="TreeGrafter"/>
</dbReference>
<evidence type="ECO:0000313" key="6">
    <source>
        <dbReference type="Proteomes" id="UP000198983"/>
    </source>
</evidence>
<evidence type="ECO:0000259" key="4">
    <source>
        <dbReference type="PROSITE" id="PS51186"/>
    </source>
</evidence>
<dbReference type="GO" id="GO:0008999">
    <property type="term" value="F:protein-N-terminal-alanine acetyltransferase activity"/>
    <property type="evidence" value="ECO:0007669"/>
    <property type="project" value="TreeGrafter"/>
</dbReference>
<dbReference type="Pfam" id="PF13302">
    <property type="entry name" value="Acetyltransf_3"/>
    <property type="match status" value="1"/>
</dbReference>
<name>A0A1H1M4G2_9ACTN</name>
<dbReference type="PANTHER" id="PTHR43792:SF8">
    <property type="entry name" value="[RIBOSOMAL PROTEIN US5]-ALANINE N-ACETYLTRANSFERASE"/>
    <property type="match status" value="1"/>
</dbReference>
<keyword evidence="1 5" id="KW-0808">Transferase</keyword>
<dbReference type="SUPFAM" id="SSF55729">
    <property type="entry name" value="Acyl-CoA N-acyltransferases (Nat)"/>
    <property type="match status" value="1"/>
</dbReference>